<evidence type="ECO:0008006" key="4">
    <source>
        <dbReference type="Google" id="ProtNLM"/>
    </source>
</evidence>
<protein>
    <recommendedName>
        <fullName evidence="4">J domain-containing protein</fullName>
    </recommendedName>
</protein>
<dbReference type="AlphaFoldDB" id="A0A812IMK0"/>
<feature type="region of interest" description="Disordered" evidence="1">
    <location>
        <begin position="70"/>
        <end position="93"/>
    </location>
</feature>
<gene>
    <name evidence="2" type="ORF">SNAT2548_LOCUS4629</name>
</gene>
<evidence type="ECO:0000313" key="2">
    <source>
        <dbReference type="EMBL" id="CAE7038831.1"/>
    </source>
</evidence>
<dbReference type="Proteomes" id="UP000604046">
    <property type="component" value="Unassembled WGS sequence"/>
</dbReference>
<name>A0A812IMK0_9DINO</name>
<evidence type="ECO:0000256" key="1">
    <source>
        <dbReference type="SAM" id="MobiDB-lite"/>
    </source>
</evidence>
<dbReference type="EMBL" id="CAJNDS010000287">
    <property type="protein sequence ID" value="CAE7038831.1"/>
    <property type="molecule type" value="Genomic_DNA"/>
</dbReference>
<proteinExistence type="predicted"/>
<accession>A0A812IMK0</accession>
<dbReference type="CDD" id="cd06257">
    <property type="entry name" value="DnaJ"/>
    <property type="match status" value="1"/>
</dbReference>
<comment type="caution">
    <text evidence="2">The sequence shown here is derived from an EMBL/GenBank/DDBJ whole genome shotgun (WGS) entry which is preliminary data.</text>
</comment>
<organism evidence="2 3">
    <name type="scientific">Symbiodinium natans</name>
    <dbReference type="NCBI Taxonomy" id="878477"/>
    <lineage>
        <taxon>Eukaryota</taxon>
        <taxon>Sar</taxon>
        <taxon>Alveolata</taxon>
        <taxon>Dinophyceae</taxon>
        <taxon>Suessiales</taxon>
        <taxon>Symbiodiniaceae</taxon>
        <taxon>Symbiodinium</taxon>
    </lineage>
</organism>
<dbReference type="InterPro" id="IPR001623">
    <property type="entry name" value="DnaJ_domain"/>
</dbReference>
<keyword evidence="3" id="KW-1185">Reference proteome</keyword>
<evidence type="ECO:0000313" key="3">
    <source>
        <dbReference type="Proteomes" id="UP000604046"/>
    </source>
</evidence>
<dbReference type="Gene3D" id="1.10.287.110">
    <property type="entry name" value="DnaJ domain"/>
    <property type="match status" value="1"/>
</dbReference>
<dbReference type="InterPro" id="IPR036869">
    <property type="entry name" value="J_dom_sf"/>
</dbReference>
<dbReference type="SUPFAM" id="SSF46565">
    <property type="entry name" value="Chaperone J-domain"/>
    <property type="match status" value="1"/>
</dbReference>
<sequence>MPMEFGFSADDFQGDDWWAPEWLLKKLQALEDQLSLQGVGFGAALLMAASPFSGVVKVLVDQAQLAQDGAGPRSHAEAPGALARTPPVDNDTRQPAQLMKRFSLEALARELQLPKAKRMSVWKLRARLMEIPLPEDPEERLEWLHVLYGYTKCKEDPKWTSLPPRPVSGEGAAFLQELMEHRGKPLAWRKSTWRALCLRCHPDKNQDREAATRTFQELSELKPWFLPDV</sequence>
<reference evidence="2" key="1">
    <citation type="submission" date="2021-02" db="EMBL/GenBank/DDBJ databases">
        <authorList>
            <person name="Dougan E. K."/>
            <person name="Rhodes N."/>
            <person name="Thang M."/>
            <person name="Chan C."/>
        </authorList>
    </citation>
    <scope>NUCLEOTIDE SEQUENCE</scope>
</reference>